<dbReference type="EMBL" id="CM004391">
    <property type="protein sequence ID" value="OAY51283.1"/>
    <property type="molecule type" value="Genomic_DNA"/>
</dbReference>
<evidence type="ECO:0000256" key="5">
    <source>
        <dbReference type="SAM" id="MobiDB-lite"/>
    </source>
</evidence>
<comment type="subcellular location">
    <subcellularLocation>
        <location evidence="1">Membrane</location>
        <topology evidence="1">Single-pass membrane protein</topology>
    </subcellularLocation>
</comment>
<dbReference type="OMA" id="FQRTNPI"/>
<feature type="domain" description="Late embryogenesis abundant protein LEA-2 subgroup" evidence="7">
    <location>
        <begin position="151"/>
        <end position="240"/>
    </location>
</feature>
<keyword evidence="3 6" id="KW-1133">Transmembrane helix</keyword>
<reference evidence="8" key="1">
    <citation type="submission" date="2016-02" db="EMBL/GenBank/DDBJ databases">
        <title>WGS assembly of Manihot esculenta.</title>
        <authorList>
            <person name="Bredeson J.V."/>
            <person name="Prochnik S.E."/>
            <person name="Lyons J.B."/>
            <person name="Schmutz J."/>
            <person name="Grimwood J."/>
            <person name="Vrebalov J."/>
            <person name="Bart R.S."/>
            <person name="Amuge T."/>
            <person name="Ferguson M.E."/>
            <person name="Green R."/>
            <person name="Putnam N."/>
            <person name="Stites J."/>
            <person name="Rounsley S."/>
            <person name="Rokhsar D.S."/>
        </authorList>
    </citation>
    <scope>NUCLEOTIDE SEQUENCE [LARGE SCALE GENOMIC DNA]</scope>
    <source>
        <tissue evidence="8">Leaf</tissue>
    </source>
</reference>
<organism evidence="8">
    <name type="scientific">Manihot esculenta</name>
    <name type="common">Cassava</name>
    <name type="synonym">Jatropha manihot</name>
    <dbReference type="NCBI Taxonomy" id="3983"/>
    <lineage>
        <taxon>Eukaryota</taxon>
        <taxon>Viridiplantae</taxon>
        <taxon>Streptophyta</taxon>
        <taxon>Embryophyta</taxon>
        <taxon>Tracheophyta</taxon>
        <taxon>Spermatophyta</taxon>
        <taxon>Magnoliopsida</taxon>
        <taxon>eudicotyledons</taxon>
        <taxon>Gunneridae</taxon>
        <taxon>Pentapetalae</taxon>
        <taxon>rosids</taxon>
        <taxon>fabids</taxon>
        <taxon>Malpighiales</taxon>
        <taxon>Euphorbiaceae</taxon>
        <taxon>Crotonoideae</taxon>
        <taxon>Manihoteae</taxon>
        <taxon>Manihot</taxon>
    </lineage>
</organism>
<evidence type="ECO:0000256" key="3">
    <source>
        <dbReference type="ARBA" id="ARBA00022989"/>
    </source>
</evidence>
<evidence type="ECO:0000256" key="2">
    <source>
        <dbReference type="ARBA" id="ARBA00022692"/>
    </source>
</evidence>
<dbReference type="InterPro" id="IPR044839">
    <property type="entry name" value="NDR1-like"/>
</dbReference>
<proteinExistence type="predicted"/>
<keyword evidence="2 6" id="KW-0812">Transmembrane</keyword>
<keyword evidence="4 6" id="KW-0472">Membrane</keyword>
<dbReference type="GO" id="GO:0098542">
    <property type="term" value="P:defense response to other organism"/>
    <property type="evidence" value="ECO:0007669"/>
    <property type="project" value="InterPro"/>
</dbReference>
<evidence type="ECO:0000313" key="8">
    <source>
        <dbReference type="EMBL" id="OAY51283.1"/>
    </source>
</evidence>
<feature type="compositionally biased region" description="Polar residues" evidence="5">
    <location>
        <begin position="25"/>
        <end position="58"/>
    </location>
</feature>
<protein>
    <recommendedName>
        <fullName evidence="7">Late embryogenesis abundant protein LEA-2 subgroup domain-containing protein</fullName>
    </recommendedName>
</protein>
<feature type="transmembrane region" description="Helical" evidence="6">
    <location>
        <begin position="88"/>
        <end position="117"/>
    </location>
</feature>
<dbReference type="InterPro" id="IPR004864">
    <property type="entry name" value="LEA_2"/>
</dbReference>
<dbReference type="Pfam" id="PF03168">
    <property type="entry name" value="LEA_2"/>
    <property type="match status" value="1"/>
</dbReference>
<dbReference type="AlphaFoldDB" id="A0A2C9VY70"/>
<name>A0A2C9VY70_MANES</name>
<dbReference type="GO" id="GO:0016020">
    <property type="term" value="C:membrane"/>
    <property type="evidence" value="ECO:0007669"/>
    <property type="project" value="UniProtKB-SubCell"/>
</dbReference>
<dbReference type="STRING" id="3983.A0A2C9VY70"/>
<sequence>MLALPPPPSLQSPAPPPSNHHTSKQARSLQSPSPSVQSTAPTPENQNTAKHARNQQSPAAAAVTRNYDSKRLRKPILLHPQPRRTNPVVWFGAILCLLFSLILIFFGIATLIIYLAIKPRSPVFDTPGANLNVIYFDSPEYFNGDLTFLVNFSNPNQKIDIRFEYVEIELYFFDRLIGTQALQPFTQRQKEKRLESVHIISSLVYLPHNLATELQKQVQNNKVIYNIRGTFKVKATLGLFHYSYWLHGRCEIEMTAPPTGVLIARSCKTKR</sequence>
<accession>A0A2C9VY70</accession>
<dbReference type="OrthoDB" id="630676at2759"/>
<dbReference type="PANTHER" id="PTHR31234:SF42">
    <property type="entry name" value="LATE EMBRYOGENESIS ABUNDANT (LEA) HYDROXYPROLINE-RICH GLYCOPROTEIN FAMILY"/>
    <property type="match status" value="1"/>
</dbReference>
<feature type="compositionally biased region" description="Pro residues" evidence="5">
    <location>
        <begin position="1"/>
        <end position="18"/>
    </location>
</feature>
<dbReference type="PANTHER" id="PTHR31234">
    <property type="entry name" value="LATE EMBRYOGENESIS ABUNDANT (LEA) HYDROXYPROLINE-RICH GLYCOPROTEIN FAMILY"/>
    <property type="match status" value="1"/>
</dbReference>
<evidence type="ECO:0000256" key="4">
    <source>
        <dbReference type="ARBA" id="ARBA00023136"/>
    </source>
</evidence>
<evidence type="ECO:0000259" key="7">
    <source>
        <dbReference type="Pfam" id="PF03168"/>
    </source>
</evidence>
<gene>
    <name evidence="8" type="ORF">MANES_05G202300</name>
</gene>
<feature type="region of interest" description="Disordered" evidence="5">
    <location>
        <begin position="1"/>
        <end position="64"/>
    </location>
</feature>
<evidence type="ECO:0000256" key="6">
    <source>
        <dbReference type="SAM" id="Phobius"/>
    </source>
</evidence>
<evidence type="ECO:0000256" key="1">
    <source>
        <dbReference type="ARBA" id="ARBA00004167"/>
    </source>
</evidence>